<dbReference type="InterPro" id="IPR001466">
    <property type="entry name" value="Beta-lactam-related"/>
</dbReference>
<feature type="domain" description="Beta-lactamase-related" evidence="2">
    <location>
        <begin position="11"/>
        <end position="316"/>
    </location>
</feature>
<dbReference type="Proteomes" id="UP001597417">
    <property type="component" value="Unassembled WGS sequence"/>
</dbReference>
<gene>
    <name evidence="4" type="ORF">ACFSXZ_13720</name>
</gene>
<evidence type="ECO:0000259" key="2">
    <source>
        <dbReference type="Pfam" id="PF00144"/>
    </source>
</evidence>
<dbReference type="InterPro" id="IPR050491">
    <property type="entry name" value="AmpC-like"/>
</dbReference>
<dbReference type="EC" id="3.-.-.-" evidence="4"/>
<dbReference type="InterPro" id="IPR056008">
    <property type="entry name" value="DUF7586"/>
</dbReference>
<dbReference type="Gene3D" id="3.40.710.10">
    <property type="entry name" value="DD-peptidase/beta-lactamase superfamily"/>
    <property type="match status" value="1"/>
</dbReference>
<accession>A0ABW5FQS4</accession>
<comment type="caution">
    <text evidence="4">The sequence shown here is derived from an EMBL/GenBank/DDBJ whole genome shotgun (WGS) entry which is preliminary data.</text>
</comment>
<dbReference type="Pfam" id="PF24491">
    <property type="entry name" value="DUF7586"/>
    <property type="match status" value="1"/>
</dbReference>
<reference evidence="5" key="1">
    <citation type="journal article" date="2019" name="Int. J. Syst. Evol. Microbiol.">
        <title>The Global Catalogue of Microorganisms (GCM) 10K type strain sequencing project: providing services to taxonomists for standard genome sequencing and annotation.</title>
        <authorList>
            <consortium name="The Broad Institute Genomics Platform"/>
            <consortium name="The Broad Institute Genome Sequencing Center for Infectious Disease"/>
            <person name="Wu L."/>
            <person name="Ma J."/>
        </authorList>
    </citation>
    <scope>NUCLEOTIDE SEQUENCE [LARGE SCALE GENOMIC DNA]</scope>
    <source>
        <strain evidence="5">CGMCC 4.7645</strain>
    </source>
</reference>
<dbReference type="PANTHER" id="PTHR46825">
    <property type="entry name" value="D-ALANYL-D-ALANINE-CARBOXYPEPTIDASE/ENDOPEPTIDASE AMPH"/>
    <property type="match status" value="1"/>
</dbReference>
<feature type="region of interest" description="Disordered" evidence="1">
    <location>
        <begin position="435"/>
        <end position="457"/>
    </location>
</feature>
<dbReference type="GO" id="GO:0016787">
    <property type="term" value="F:hydrolase activity"/>
    <property type="evidence" value="ECO:0007669"/>
    <property type="project" value="UniProtKB-KW"/>
</dbReference>
<evidence type="ECO:0000313" key="4">
    <source>
        <dbReference type="EMBL" id="MFD2417383.1"/>
    </source>
</evidence>
<keyword evidence="4" id="KW-0378">Hydrolase</keyword>
<protein>
    <submittedName>
        <fullName evidence="4">Serine hydrolase domain-containing protein</fullName>
        <ecNumber evidence="4">3.-.-.-</ecNumber>
    </submittedName>
</protein>
<keyword evidence="5" id="KW-1185">Reference proteome</keyword>
<proteinExistence type="predicted"/>
<evidence type="ECO:0000259" key="3">
    <source>
        <dbReference type="Pfam" id="PF24491"/>
    </source>
</evidence>
<dbReference type="Pfam" id="PF00144">
    <property type="entry name" value="Beta-lactamase"/>
    <property type="match status" value="1"/>
</dbReference>
<sequence length="457" mass="48921">MLPATENALLRRLATEQSTGRAPSLAAAVVRDGEIVFSGARGRVGDDAPTVDTQYRIGSITKSLVATLVMRLRDEGRLDLDDPLDKHLPGTRFGSITIAQLLSHTGGVTAESPGSWWERTAGGDWPALEASLTPETIKHRSGSRFHYSNVGYGVLGELVARHRGTSWFEALRREVLGPLGMSRTTPHPEPPHASGWAVHPYADLLLPEPSPDAGAMAPAGQLWSTVTDLARWTAFTGGQTGEVLHAGTLAEMRAVATVDDDGTWTSGYGLGFQLFRLNGRRLAGHSGSMPGFVACTLVDENTGTGALAFANSTSGPSIISLTIDLIAIADDQEPKLPAEWQPSDVDPNLLELTGLWHWGPKPHHMYLIPGPMLNLVPVGGGRASRFRPSGEKDEWVGLDGYYAGETLRVSRSSDGTPRSLDLVTFVFTRTPYDPAAPIPGGVDEAGWQGRRDQPSSS</sequence>
<dbReference type="SUPFAM" id="SSF56601">
    <property type="entry name" value="beta-lactamase/transpeptidase-like"/>
    <property type="match status" value="1"/>
</dbReference>
<organism evidence="4 5">
    <name type="scientific">Amycolatopsis pigmentata</name>
    <dbReference type="NCBI Taxonomy" id="450801"/>
    <lineage>
        <taxon>Bacteria</taxon>
        <taxon>Bacillati</taxon>
        <taxon>Actinomycetota</taxon>
        <taxon>Actinomycetes</taxon>
        <taxon>Pseudonocardiales</taxon>
        <taxon>Pseudonocardiaceae</taxon>
        <taxon>Amycolatopsis</taxon>
    </lineage>
</organism>
<dbReference type="InterPro" id="IPR012338">
    <property type="entry name" value="Beta-lactam/transpept-like"/>
</dbReference>
<dbReference type="RefSeq" id="WP_378265101.1">
    <property type="nucleotide sequence ID" value="NZ_JBHUKR010000007.1"/>
</dbReference>
<dbReference type="PANTHER" id="PTHR46825:SF7">
    <property type="entry name" value="D-ALANYL-D-ALANINE CARBOXYPEPTIDASE"/>
    <property type="match status" value="1"/>
</dbReference>
<evidence type="ECO:0000256" key="1">
    <source>
        <dbReference type="SAM" id="MobiDB-lite"/>
    </source>
</evidence>
<evidence type="ECO:0000313" key="5">
    <source>
        <dbReference type="Proteomes" id="UP001597417"/>
    </source>
</evidence>
<dbReference type="EMBL" id="JBHUKR010000007">
    <property type="protein sequence ID" value="MFD2417383.1"/>
    <property type="molecule type" value="Genomic_DNA"/>
</dbReference>
<name>A0ABW5FQS4_9PSEU</name>
<feature type="domain" description="DUF7586" evidence="3">
    <location>
        <begin position="345"/>
        <end position="429"/>
    </location>
</feature>